<dbReference type="InterPro" id="IPR029016">
    <property type="entry name" value="GAF-like_dom_sf"/>
</dbReference>
<dbReference type="Proteomes" id="UP001596230">
    <property type="component" value="Unassembled WGS sequence"/>
</dbReference>
<proteinExistence type="predicted"/>
<dbReference type="SUPFAM" id="SSF55781">
    <property type="entry name" value="GAF domain-like"/>
    <property type="match status" value="1"/>
</dbReference>
<dbReference type="Gene3D" id="3.30.450.40">
    <property type="match status" value="1"/>
</dbReference>
<comment type="caution">
    <text evidence="2">The sequence shown here is derived from an EMBL/GenBank/DDBJ whole genome shotgun (WGS) entry which is preliminary data.</text>
</comment>
<evidence type="ECO:0000313" key="2">
    <source>
        <dbReference type="EMBL" id="MFC6377966.1"/>
    </source>
</evidence>
<feature type="domain" description="IclR-ED" evidence="1">
    <location>
        <begin position="7"/>
        <end position="184"/>
    </location>
</feature>
<sequence length="185" mass="20747">MFKSGPESLFYSTQYLNRLNIRRVALPFMIEIQKLLTEKQAVISLSIPVRDHVVLIERIWTQLTPLNVLMDLSDQYLIDKIPSGLAILATYTEENCRMLLDAERYAAVEPRLRQICDSQGFCIGVNEQKIGLNSIAYPIFNGRDEGSGALVIAGLDAEDELALDSMLAGHLKRACENISGQLNYL</sequence>
<dbReference type="RefSeq" id="WP_385949480.1">
    <property type="nucleotide sequence ID" value="NZ_JBHSUB010000008.1"/>
</dbReference>
<organism evidence="2 3">
    <name type="scientific">Tatumella terrea</name>
    <dbReference type="NCBI Taxonomy" id="419007"/>
    <lineage>
        <taxon>Bacteria</taxon>
        <taxon>Pseudomonadati</taxon>
        <taxon>Pseudomonadota</taxon>
        <taxon>Gammaproteobacteria</taxon>
        <taxon>Enterobacterales</taxon>
        <taxon>Erwiniaceae</taxon>
        <taxon>Tatumella</taxon>
    </lineage>
</organism>
<dbReference type="Pfam" id="PF01614">
    <property type="entry name" value="IclR_C"/>
    <property type="match status" value="1"/>
</dbReference>
<gene>
    <name evidence="2" type="ORF">ACFP9W_07675</name>
</gene>
<reference evidence="3" key="1">
    <citation type="journal article" date="2019" name="Int. J. Syst. Evol. Microbiol.">
        <title>The Global Catalogue of Microorganisms (GCM) 10K type strain sequencing project: providing services to taxonomists for standard genome sequencing and annotation.</title>
        <authorList>
            <consortium name="The Broad Institute Genomics Platform"/>
            <consortium name="The Broad Institute Genome Sequencing Center for Infectious Disease"/>
            <person name="Wu L."/>
            <person name="Ma J."/>
        </authorList>
    </citation>
    <scope>NUCLEOTIDE SEQUENCE [LARGE SCALE GENOMIC DNA]</scope>
    <source>
        <strain evidence="3">CGMCC 1.18518</strain>
    </source>
</reference>
<name>A0ABW1VXC9_9GAMM</name>
<evidence type="ECO:0000259" key="1">
    <source>
        <dbReference type="PROSITE" id="PS51078"/>
    </source>
</evidence>
<dbReference type="EMBL" id="JBHSUB010000008">
    <property type="protein sequence ID" value="MFC6377966.1"/>
    <property type="molecule type" value="Genomic_DNA"/>
</dbReference>
<protein>
    <recommendedName>
        <fullName evidence="1">IclR-ED domain-containing protein</fullName>
    </recommendedName>
</protein>
<accession>A0ABW1VXC9</accession>
<dbReference type="PROSITE" id="PS51078">
    <property type="entry name" value="ICLR_ED"/>
    <property type="match status" value="1"/>
</dbReference>
<evidence type="ECO:0000313" key="3">
    <source>
        <dbReference type="Proteomes" id="UP001596230"/>
    </source>
</evidence>
<keyword evidence="3" id="KW-1185">Reference proteome</keyword>
<dbReference type="InterPro" id="IPR014757">
    <property type="entry name" value="Tscrpt_reg_IclR_C"/>
</dbReference>